<dbReference type="EMBL" id="LR797345">
    <property type="protein sequence ID" value="CAB4204377.1"/>
    <property type="molecule type" value="Genomic_DNA"/>
</dbReference>
<evidence type="ECO:0000313" key="3">
    <source>
        <dbReference type="EMBL" id="CAB4204377.1"/>
    </source>
</evidence>
<organism evidence="2">
    <name type="scientific">uncultured Caudovirales phage</name>
    <dbReference type="NCBI Taxonomy" id="2100421"/>
    <lineage>
        <taxon>Viruses</taxon>
        <taxon>Duplodnaviria</taxon>
        <taxon>Heunggongvirae</taxon>
        <taxon>Uroviricota</taxon>
        <taxon>Caudoviricetes</taxon>
        <taxon>Peduoviridae</taxon>
        <taxon>Maltschvirus</taxon>
        <taxon>Maltschvirus maltsch</taxon>
    </lineage>
</organism>
<protein>
    <submittedName>
        <fullName evidence="2">Uncharacterized protein</fullName>
    </submittedName>
</protein>
<name>A0A6J5QNV8_9CAUD</name>
<accession>A0A6J5QNV8</accession>
<gene>
    <name evidence="2" type="ORF">UFOVP1138_5</name>
    <name evidence="3" type="ORF">UFOVP1394_2</name>
    <name evidence="1" type="ORF">UFOVP975_26</name>
</gene>
<reference evidence="2" key="1">
    <citation type="submission" date="2020-05" db="EMBL/GenBank/DDBJ databases">
        <authorList>
            <person name="Chiriac C."/>
            <person name="Salcher M."/>
            <person name="Ghai R."/>
            <person name="Kavagutti S V."/>
        </authorList>
    </citation>
    <scope>NUCLEOTIDE SEQUENCE</scope>
</reference>
<proteinExistence type="predicted"/>
<evidence type="ECO:0000313" key="1">
    <source>
        <dbReference type="EMBL" id="CAB4174072.1"/>
    </source>
</evidence>
<evidence type="ECO:0000313" key="2">
    <source>
        <dbReference type="EMBL" id="CAB4186100.1"/>
    </source>
</evidence>
<sequence>MSRRSRNRDIVLQRAKNAETLEGTLKILESSPYRQHQKVAPLMRKQVEEMSASVIASLKKQEESQDFERMIMQ</sequence>
<dbReference type="EMBL" id="LR797086">
    <property type="protein sequence ID" value="CAB4186100.1"/>
    <property type="molecule type" value="Genomic_DNA"/>
</dbReference>
<dbReference type="EMBL" id="LR796921">
    <property type="protein sequence ID" value="CAB4174072.1"/>
    <property type="molecule type" value="Genomic_DNA"/>
</dbReference>